<dbReference type="Pfam" id="PF04893">
    <property type="entry name" value="Yip1"/>
    <property type="match status" value="1"/>
</dbReference>
<keyword evidence="4 5" id="KW-0472">Membrane</keyword>
<comment type="caution">
    <text evidence="7">The sequence shown here is derived from an EMBL/GenBank/DDBJ whole genome shotgun (WGS) entry which is preliminary data.</text>
</comment>
<sequence length="162" mass="17433">MAVTDQIIATYRAPGRVMREVLAGERHEARALAYLLAAVIVIHIAQWPGMSRAAFLQPEVPMAQRMMAAFLAVLAAIPLFYGLAALSHLVLRAFGGRGSYFEARVVLFWALLAITPLMLLQGLVSAFVGPGTALTLTGVAVFAVFLMFWATGLKIAEFGKVA</sequence>
<organism evidence="7 8">
    <name type="scientific">Albidovulum denitrificans</name>
    <dbReference type="NCBI Taxonomy" id="404881"/>
    <lineage>
        <taxon>Bacteria</taxon>
        <taxon>Pseudomonadati</taxon>
        <taxon>Pseudomonadota</taxon>
        <taxon>Alphaproteobacteria</taxon>
        <taxon>Rhodobacterales</taxon>
        <taxon>Paracoccaceae</taxon>
        <taxon>Albidovulum</taxon>
    </lineage>
</organism>
<keyword evidence="8" id="KW-1185">Reference proteome</keyword>
<evidence type="ECO:0000256" key="3">
    <source>
        <dbReference type="ARBA" id="ARBA00022989"/>
    </source>
</evidence>
<gene>
    <name evidence="7" type="ORF">LX70_00592</name>
</gene>
<dbReference type="EMBL" id="PVEP01000001">
    <property type="protein sequence ID" value="PQV58778.1"/>
    <property type="molecule type" value="Genomic_DNA"/>
</dbReference>
<evidence type="ECO:0000256" key="1">
    <source>
        <dbReference type="ARBA" id="ARBA00004141"/>
    </source>
</evidence>
<dbReference type="GO" id="GO:0016020">
    <property type="term" value="C:membrane"/>
    <property type="evidence" value="ECO:0007669"/>
    <property type="project" value="UniProtKB-SubCell"/>
</dbReference>
<feature type="transmembrane region" description="Helical" evidence="5">
    <location>
        <begin position="106"/>
        <end position="128"/>
    </location>
</feature>
<evidence type="ECO:0000259" key="6">
    <source>
        <dbReference type="Pfam" id="PF04893"/>
    </source>
</evidence>
<keyword evidence="2 5" id="KW-0812">Transmembrane</keyword>
<feature type="transmembrane region" description="Helical" evidence="5">
    <location>
        <begin position="69"/>
        <end position="94"/>
    </location>
</feature>
<name>A0A2S8SDL6_9RHOB</name>
<feature type="transmembrane region" description="Helical" evidence="5">
    <location>
        <begin position="134"/>
        <end position="156"/>
    </location>
</feature>
<evidence type="ECO:0000256" key="2">
    <source>
        <dbReference type="ARBA" id="ARBA00022692"/>
    </source>
</evidence>
<dbReference type="OrthoDB" id="7771437at2"/>
<reference evidence="7 8" key="1">
    <citation type="submission" date="2018-02" db="EMBL/GenBank/DDBJ databases">
        <title>Genomic Encyclopedia of Archaeal and Bacterial Type Strains, Phase II (KMG-II): from individual species to whole genera.</title>
        <authorList>
            <person name="Goeker M."/>
        </authorList>
    </citation>
    <scope>NUCLEOTIDE SEQUENCE [LARGE SCALE GENOMIC DNA]</scope>
    <source>
        <strain evidence="7 8">DSM 18921</strain>
    </source>
</reference>
<dbReference type="RefSeq" id="WP_105513024.1">
    <property type="nucleotide sequence ID" value="NZ_PVEP01000001.1"/>
</dbReference>
<feature type="domain" description="Yip1" evidence="6">
    <location>
        <begin position="10"/>
        <end position="156"/>
    </location>
</feature>
<feature type="transmembrane region" description="Helical" evidence="5">
    <location>
        <begin position="31"/>
        <end position="49"/>
    </location>
</feature>
<evidence type="ECO:0000313" key="7">
    <source>
        <dbReference type="EMBL" id="PQV58778.1"/>
    </source>
</evidence>
<evidence type="ECO:0000256" key="5">
    <source>
        <dbReference type="SAM" id="Phobius"/>
    </source>
</evidence>
<dbReference type="Proteomes" id="UP000238338">
    <property type="component" value="Unassembled WGS sequence"/>
</dbReference>
<dbReference type="AlphaFoldDB" id="A0A2S8SDL6"/>
<keyword evidence="3 5" id="KW-1133">Transmembrane helix</keyword>
<evidence type="ECO:0000313" key="8">
    <source>
        <dbReference type="Proteomes" id="UP000238338"/>
    </source>
</evidence>
<evidence type="ECO:0000256" key="4">
    <source>
        <dbReference type="ARBA" id="ARBA00023136"/>
    </source>
</evidence>
<accession>A0A2S8SDL6</accession>
<comment type="subcellular location">
    <subcellularLocation>
        <location evidence="1">Membrane</location>
        <topology evidence="1">Multi-pass membrane protein</topology>
    </subcellularLocation>
</comment>
<dbReference type="InterPro" id="IPR006977">
    <property type="entry name" value="Yip1_dom"/>
</dbReference>
<protein>
    <submittedName>
        <fullName evidence="7">Yip1-like protein</fullName>
    </submittedName>
</protein>
<proteinExistence type="predicted"/>